<dbReference type="PROSITE" id="PS50082">
    <property type="entry name" value="WD_REPEATS_2"/>
    <property type="match status" value="2"/>
</dbReference>
<reference evidence="5" key="1">
    <citation type="submission" date="2021-01" db="EMBL/GenBank/DDBJ databases">
        <authorList>
            <person name="Eckstrom K.M.E."/>
        </authorList>
    </citation>
    <scope>NUCLEOTIDE SEQUENCE</scope>
    <source>
        <strain evidence="5">UVCC 0001</strain>
    </source>
</reference>
<dbReference type="SMART" id="SM00320">
    <property type="entry name" value="WD40"/>
    <property type="match status" value="5"/>
</dbReference>
<evidence type="ECO:0000256" key="1">
    <source>
        <dbReference type="ARBA" id="ARBA00022574"/>
    </source>
</evidence>
<sequence>MQTQSGIAPIDGHCTAVCESEDGISNPAPQYWPESQVLCVGWNVEGRRLATGSNDETMRVWAELELQGHHDPVARLLWHPLHADKLASTGLLSETSVRFWDTRSGKNTATSTDSRGQPNDYDDVLSVLDLRKMKVLAKHQSRQKVHEVAMAATNTHVYAAAESGVVEVLSFPELKCEAAMQGHVSRVTCLAQTADRSTLASGSMDAVACVWDMEERICTRTLYDIHHAIRALGFSHDGKLLGVASEEPALEVYRTDTGASLGKVMLRACPADVAWNPTRPLLAMPGGSDRDSTGMEHGLVDLRWVPGGHSGVL</sequence>
<dbReference type="PANTHER" id="PTHR22839">
    <property type="entry name" value="THO COMPLEX SUBUNIT 3 THO3"/>
    <property type="match status" value="1"/>
</dbReference>
<dbReference type="Gene3D" id="2.130.10.10">
    <property type="entry name" value="YVTN repeat-like/Quinoprotein amine dehydrogenase"/>
    <property type="match status" value="2"/>
</dbReference>
<dbReference type="PANTHER" id="PTHR22839:SF0">
    <property type="entry name" value="THO COMPLEX SUBUNIT 3"/>
    <property type="match status" value="1"/>
</dbReference>
<dbReference type="Pfam" id="PF00400">
    <property type="entry name" value="WD40"/>
    <property type="match status" value="2"/>
</dbReference>
<accession>A0AAD9MJX9</accession>
<evidence type="ECO:0000313" key="6">
    <source>
        <dbReference type="Proteomes" id="UP001255856"/>
    </source>
</evidence>
<comment type="similarity">
    <text evidence="3">Belongs to the THOC3 family.</text>
</comment>
<dbReference type="SUPFAM" id="SSF50978">
    <property type="entry name" value="WD40 repeat-like"/>
    <property type="match status" value="1"/>
</dbReference>
<keyword evidence="6" id="KW-1185">Reference proteome</keyword>
<comment type="caution">
    <text evidence="5">The sequence shown here is derived from an EMBL/GenBank/DDBJ whole genome shotgun (WGS) entry which is preliminary data.</text>
</comment>
<dbReference type="InterPro" id="IPR001680">
    <property type="entry name" value="WD40_rpt"/>
</dbReference>
<protein>
    <submittedName>
        <fullName evidence="5">Uncharacterized protein</fullName>
    </submittedName>
</protein>
<evidence type="ECO:0000256" key="3">
    <source>
        <dbReference type="ARBA" id="ARBA00046343"/>
    </source>
</evidence>
<keyword evidence="1 4" id="KW-0853">WD repeat</keyword>
<dbReference type="GO" id="GO:0000445">
    <property type="term" value="C:THO complex part of transcription export complex"/>
    <property type="evidence" value="ECO:0007669"/>
    <property type="project" value="TreeGrafter"/>
</dbReference>
<dbReference type="InterPro" id="IPR040132">
    <property type="entry name" value="Tex1/THOC3"/>
</dbReference>
<feature type="repeat" description="WD" evidence="4">
    <location>
        <begin position="180"/>
        <end position="221"/>
    </location>
</feature>
<evidence type="ECO:0000256" key="4">
    <source>
        <dbReference type="PROSITE-ProRule" id="PRU00221"/>
    </source>
</evidence>
<feature type="repeat" description="WD" evidence="4">
    <location>
        <begin position="34"/>
        <end position="61"/>
    </location>
</feature>
<dbReference type="InterPro" id="IPR015943">
    <property type="entry name" value="WD40/YVTN_repeat-like_dom_sf"/>
</dbReference>
<dbReference type="InterPro" id="IPR036322">
    <property type="entry name" value="WD40_repeat_dom_sf"/>
</dbReference>
<dbReference type="GO" id="GO:0006406">
    <property type="term" value="P:mRNA export from nucleus"/>
    <property type="evidence" value="ECO:0007669"/>
    <property type="project" value="InterPro"/>
</dbReference>
<dbReference type="AlphaFoldDB" id="A0AAD9MJX9"/>
<name>A0AAD9MJX9_PROWI</name>
<proteinExistence type="inferred from homology"/>
<evidence type="ECO:0000256" key="2">
    <source>
        <dbReference type="ARBA" id="ARBA00022737"/>
    </source>
</evidence>
<dbReference type="InterPro" id="IPR019775">
    <property type="entry name" value="WD40_repeat_CS"/>
</dbReference>
<gene>
    <name evidence="5" type="ORF">QBZ16_000481</name>
</gene>
<keyword evidence="2" id="KW-0677">Repeat</keyword>
<dbReference type="EMBL" id="JASFZW010000001">
    <property type="protein sequence ID" value="KAK2080627.1"/>
    <property type="molecule type" value="Genomic_DNA"/>
</dbReference>
<dbReference type="PROSITE" id="PS50294">
    <property type="entry name" value="WD_REPEATS_REGION"/>
    <property type="match status" value="1"/>
</dbReference>
<organism evidence="5 6">
    <name type="scientific">Prototheca wickerhamii</name>
    <dbReference type="NCBI Taxonomy" id="3111"/>
    <lineage>
        <taxon>Eukaryota</taxon>
        <taxon>Viridiplantae</taxon>
        <taxon>Chlorophyta</taxon>
        <taxon>core chlorophytes</taxon>
        <taxon>Trebouxiophyceae</taxon>
        <taxon>Chlorellales</taxon>
        <taxon>Chlorellaceae</taxon>
        <taxon>Prototheca</taxon>
    </lineage>
</organism>
<evidence type="ECO:0000313" key="5">
    <source>
        <dbReference type="EMBL" id="KAK2080627.1"/>
    </source>
</evidence>
<dbReference type="Proteomes" id="UP001255856">
    <property type="component" value="Unassembled WGS sequence"/>
</dbReference>
<dbReference type="PROSITE" id="PS00678">
    <property type="entry name" value="WD_REPEATS_1"/>
    <property type="match status" value="1"/>
</dbReference>